<evidence type="ECO:0000259" key="4">
    <source>
        <dbReference type="Pfam" id="PF20736"/>
    </source>
</evidence>
<dbReference type="PANTHER" id="PTHR31151:SF0">
    <property type="entry name" value="PROLINE-TRNA LIGASE (DUF1680)"/>
    <property type="match status" value="1"/>
</dbReference>
<dbReference type="Pfam" id="PF20736">
    <property type="entry name" value="Glyco_hydro127M"/>
    <property type="match status" value="1"/>
</dbReference>
<dbReference type="InterPro" id="IPR049046">
    <property type="entry name" value="Beta-AFase-like_GH127_middle"/>
</dbReference>
<protein>
    <submittedName>
        <fullName evidence="5">DUF1080 domain-containing protein</fullName>
    </submittedName>
</protein>
<dbReference type="GO" id="GO:0016787">
    <property type="term" value="F:hydrolase activity"/>
    <property type="evidence" value="ECO:0007669"/>
    <property type="project" value="InterPro"/>
</dbReference>
<evidence type="ECO:0000313" key="5">
    <source>
        <dbReference type="EMBL" id="TCC99880.1"/>
    </source>
</evidence>
<dbReference type="Pfam" id="PF06439">
    <property type="entry name" value="3keto-disac_hyd"/>
    <property type="match status" value="1"/>
</dbReference>
<dbReference type="PANTHER" id="PTHR31151">
    <property type="entry name" value="PROLINE-TRNA LIGASE (DUF1680)"/>
    <property type="match status" value="1"/>
</dbReference>
<reference evidence="5 6" key="1">
    <citation type="submission" date="2019-02" db="EMBL/GenBank/DDBJ databases">
        <title>Pedobacter sp. RP-1-14 sp. nov., isolated from Arctic soil.</title>
        <authorList>
            <person name="Dahal R.H."/>
        </authorList>
    </citation>
    <scope>NUCLEOTIDE SEQUENCE [LARGE SCALE GENOMIC DNA]</scope>
    <source>
        <strain evidence="5 6">RP-1-14</strain>
    </source>
</reference>
<dbReference type="GO" id="GO:0005975">
    <property type="term" value="P:carbohydrate metabolic process"/>
    <property type="evidence" value="ECO:0007669"/>
    <property type="project" value="InterPro"/>
</dbReference>
<feature type="signal peptide" evidence="1">
    <location>
        <begin position="1"/>
        <end position="18"/>
    </location>
</feature>
<dbReference type="SUPFAM" id="SSF48208">
    <property type="entry name" value="Six-hairpin glycosidases"/>
    <property type="match status" value="1"/>
</dbReference>
<evidence type="ECO:0000256" key="1">
    <source>
        <dbReference type="SAM" id="SignalP"/>
    </source>
</evidence>
<evidence type="ECO:0000259" key="3">
    <source>
        <dbReference type="Pfam" id="PF07944"/>
    </source>
</evidence>
<accession>A0A4R0NH35</accession>
<sequence length="842" mass="94258">MKRALFFSALLFSNFLNAQVSPQSSRNSYEFNRAPLKQDVYVQLPLGSIKAKGWLLKQLELQKDGFTGHAEELYSGKDDLGHEADWLGGSGRSWEKAPYYLKGVVALAYTLDDTGLKIKAQKWIDYTLEHQQESGLFGPENMQDWWPRMPFMYALQSYYEATNDKRVIPFLAKYFKYQLANLDKDPLKDWGKARAGDNMEIALWMYNKTGEQYLLDLVNKLKVHAYPWADIYTNNQFLYFGKDYHPKHMVNVAQALKFPAVYSQVDPSPYYAEAMQKGIDHLMHDHGQPQGLSAGTEFASGKSSVQGVETCTVVEWMQSLETAARINHNTDIGDQLEKVAFNALPAQFTKDLKHHTYYTLPNQVVSLPGTHGFNQDYGNGIVPSPYSGYPCCRYNMHMGWPYFVKNSWSATPDGGLAVIAYGPMEVNAVVGQNIPVKIDAETNYPFEEQIRLTISLDKPASFPLKLRIPSWSQKPTVSINGKLIDGVKAGKQFIINRAWNNNDKIVLNFPMHVAVVKNQVNNGVSIERGPLLYALKIGEDKKIIKEYPVKGFYESEISALTAWNYGLVLNGKSPERDIVVIKSPMPENPFIQAQTPVQLKIKARKIPSWTLDYNKTAAFDVPFSPVNSDQKTEDITLVPFGSENLRLSIFPTIGKSDFTSKSYKQTFDNNTAKGLVIYGGSWFYRDNAIHTALNEDGSSGGGTKVIATATQFKDFVYSADVTVGTAGDAGLVFRVTDPAIGSEAYKGYYLGLNPMTGVIQLGKSSNNRWIVISSSKYPLKIKDTYKVKIKAVGDKIEVYVNADNKPVITATDSEFSTGSIGVRAYNAMTTVDNIEVLDIHYK</sequence>
<comment type="caution">
    <text evidence="5">The sequence shown here is derived from an EMBL/GenBank/DDBJ whole genome shotgun (WGS) entry which is preliminary data.</text>
</comment>
<dbReference type="Pfam" id="PF07944">
    <property type="entry name" value="Beta-AFase-like_GH127_cat"/>
    <property type="match status" value="1"/>
</dbReference>
<dbReference type="RefSeq" id="WP_131597215.1">
    <property type="nucleotide sequence ID" value="NZ_SJSL01000005.1"/>
</dbReference>
<feature type="domain" description="3-keto-alpha-glucoside-1,2-lyase/3-keto-2-hydroxy-glucal hydratase" evidence="2">
    <location>
        <begin position="664"/>
        <end position="836"/>
    </location>
</feature>
<dbReference type="EMBL" id="SJSL01000005">
    <property type="protein sequence ID" value="TCC99880.1"/>
    <property type="molecule type" value="Genomic_DNA"/>
</dbReference>
<proteinExistence type="predicted"/>
<dbReference type="Gene3D" id="2.60.120.560">
    <property type="entry name" value="Exo-inulinase, domain 1"/>
    <property type="match status" value="1"/>
</dbReference>
<dbReference type="InterPro" id="IPR008928">
    <property type="entry name" value="6-hairpin_glycosidase_sf"/>
</dbReference>
<dbReference type="InterPro" id="IPR012878">
    <property type="entry name" value="Beta-AFase-like_GH127_cat"/>
</dbReference>
<dbReference type="OrthoDB" id="9757939at2"/>
<evidence type="ECO:0000259" key="2">
    <source>
        <dbReference type="Pfam" id="PF06439"/>
    </source>
</evidence>
<dbReference type="InterPro" id="IPR010496">
    <property type="entry name" value="AL/BT2_dom"/>
</dbReference>
<evidence type="ECO:0000313" key="6">
    <source>
        <dbReference type="Proteomes" id="UP000293347"/>
    </source>
</evidence>
<gene>
    <name evidence="5" type="ORF">EZ437_16710</name>
</gene>
<feature type="domain" description="Non-reducing end beta-L-arabinofuranosidase-like GH127 middle" evidence="4">
    <location>
        <begin position="416"/>
        <end position="511"/>
    </location>
</feature>
<keyword evidence="1" id="KW-0732">Signal</keyword>
<keyword evidence="6" id="KW-1185">Reference proteome</keyword>
<organism evidence="5 6">
    <name type="scientific">Pedobacter psychroterrae</name>
    <dbReference type="NCBI Taxonomy" id="2530453"/>
    <lineage>
        <taxon>Bacteria</taxon>
        <taxon>Pseudomonadati</taxon>
        <taxon>Bacteroidota</taxon>
        <taxon>Sphingobacteriia</taxon>
        <taxon>Sphingobacteriales</taxon>
        <taxon>Sphingobacteriaceae</taxon>
        <taxon>Pedobacter</taxon>
    </lineage>
</organism>
<dbReference type="AlphaFoldDB" id="A0A4R0NH35"/>
<dbReference type="Proteomes" id="UP000293347">
    <property type="component" value="Unassembled WGS sequence"/>
</dbReference>
<feature type="chain" id="PRO_5020663732" evidence="1">
    <location>
        <begin position="19"/>
        <end position="842"/>
    </location>
</feature>
<name>A0A4R0NH35_9SPHI</name>
<feature type="domain" description="Non-reducing end beta-L-arabinofuranosidase-like GH127 catalytic" evidence="3">
    <location>
        <begin position="99"/>
        <end position="402"/>
    </location>
</feature>